<gene>
    <name evidence="4" type="primary">LOC106821181</name>
</gene>
<dbReference type="Proteomes" id="UP000695022">
    <property type="component" value="Unplaced"/>
</dbReference>
<feature type="region of interest" description="Disordered" evidence="1">
    <location>
        <begin position="430"/>
        <end position="452"/>
    </location>
</feature>
<dbReference type="RefSeq" id="XP_014681363.1">
    <property type="nucleotide sequence ID" value="XM_014825877.1"/>
</dbReference>
<evidence type="ECO:0000256" key="1">
    <source>
        <dbReference type="SAM" id="MobiDB-lite"/>
    </source>
</evidence>
<feature type="compositionally biased region" description="Acidic residues" evidence="1">
    <location>
        <begin position="430"/>
        <end position="444"/>
    </location>
</feature>
<sequence>MMNNHKEVFNLLDDISDLSSVDDLDLRQAPHNETKLLKKKPNRRKKLKSGRQTNIDYRSSSCSSWRCTQAVVFVVLIVGLAILSWVTLTLYRQVNDLASRCSPAGGSESIAEQLQLSQDRLSALEKYLKVYTMGPNGLDELHDNLTMAYMQINALNVTVSQLQRNITSRSAFSSLVDNPEDLVEGIGLVGSQVLTLQEDLMELQDAVKNSAQLKSDVETRFNLITSQLERLNSSYYNSESKPLTPALPRGYSGEELELLTEMLNLNLSIVERELMSMNTTLWGQIGEMGGDIGLNKVNLQQLSSDIGELKPQISILMAAANNSDAQHKEDSEFVLQLLDDIGNITDEVSLFKQQMSNSGVLKRDQLEPIVQEIIANVTRDTSDQLAVFESALNKLQTDVAVQGNNLTRLDAHITAMQSFLSTLTDIFSDDYDAMEAPPDDEPEDTDKTTSEH</sequence>
<keyword evidence="3" id="KW-1185">Reference proteome</keyword>
<evidence type="ECO:0000256" key="2">
    <source>
        <dbReference type="SAM" id="Phobius"/>
    </source>
</evidence>
<keyword evidence="2" id="KW-0812">Transmembrane</keyword>
<reference evidence="4" key="1">
    <citation type="submission" date="2025-08" db="UniProtKB">
        <authorList>
            <consortium name="RefSeq"/>
        </authorList>
    </citation>
    <scope>IDENTIFICATION</scope>
</reference>
<keyword evidence="2" id="KW-1133">Transmembrane helix</keyword>
<organism evidence="3 4">
    <name type="scientific">Priapulus caudatus</name>
    <name type="common">Priapulid worm</name>
    <dbReference type="NCBI Taxonomy" id="37621"/>
    <lineage>
        <taxon>Eukaryota</taxon>
        <taxon>Metazoa</taxon>
        <taxon>Ecdysozoa</taxon>
        <taxon>Scalidophora</taxon>
        <taxon>Priapulida</taxon>
        <taxon>Priapulimorpha</taxon>
        <taxon>Priapulimorphida</taxon>
        <taxon>Priapulidae</taxon>
        <taxon>Priapulus</taxon>
    </lineage>
</organism>
<protein>
    <submittedName>
        <fullName evidence="4">Uncharacterized protein LOC106821181</fullName>
    </submittedName>
</protein>
<name>A0ABM1FA92_PRICU</name>
<proteinExistence type="predicted"/>
<dbReference type="GeneID" id="106821181"/>
<accession>A0ABM1FA92</accession>
<evidence type="ECO:0000313" key="4">
    <source>
        <dbReference type="RefSeq" id="XP_014681363.1"/>
    </source>
</evidence>
<feature type="transmembrane region" description="Helical" evidence="2">
    <location>
        <begin position="70"/>
        <end position="91"/>
    </location>
</feature>
<evidence type="ECO:0000313" key="3">
    <source>
        <dbReference type="Proteomes" id="UP000695022"/>
    </source>
</evidence>
<keyword evidence="2" id="KW-0472">Membrane</keyword>